<dbReference type="eggNOG" id="COG1301">
    <property type="taxonomic scope" value="Bacteria"/>
</dbReference>
<keyword evidence="3" id="KW-1003">Cell membrane</keyword>
<feature type="transmembrane region" description="Helical" evidence="7">
    <location>
        <begin position="208"/>
        <end position="232"/>
    </location>
</feature>
<dbReference type="PANTHER" id="PTHR42865:SF7">
    <property type="entry name" value="PROTON_GLUTAMATE-ASPARTATE SYMPORTER"/>
    <property type="match status" value="1"/>
</dbReference>
<feature type="transmembrane region" description="Helical" evidence="7">
    <location>
        <begin position="275"/>
        <end position="293"/>
    </location>
</feature>
<feature type="transmembrane region" description="Helical" evidence="7">
    <location>
        <begin position="445"/>
        <end position="467"/>
    </location>
</feature>
<feature type="transmembrane region" description="Helical" evidence="7">
    <location>
        <begin position="305"/>
        <end position="329"/>
    </location>
</feature>
<dbReference type="OrthoDB" id="9768885at2"/>
<dbReference type="RefSeq" id="WP_014356401.1">
    <property type="nucleotide sequence ID" value="NC_016894.1"/>
</dbReference>
<keyword evidence="4 7" id="KW-0812">Transmembrane</keyword>
<feature type="transmembrane region" description="Helical" evidence="7">
    <location>
        <begin position="173"/>
        <end position="196"/>
    </location>
</feature>
<evidence type="ECO:0000256" key="4">
    <source>
        <dbReference type="ARBA" id="ARBA00022692"/>
    </source>
</evidence>
<keyword evidence="5 7" id="KW-1133">Transmembrane helix</keyword>
<evidence type="ECO:0000256" key="1">
    <source>
        <dbReference type="ARBA" id="ARBA00004651"/>
    </source>
</evidence>
<evidence type="ECO:0000313" key="8">
    <source>
        <dbReference type="EMBL" id="AFA48801.1"/>
    </source>
</evidence>
<organism evidence="8 9">
    <name type="scientific">Acetobacterium woodii (strain ATCC 29683 / DSM 1030 / JCM 2381 / KCTC 1655 / WB1)</name>
    <dbReference type="NCBI Taxonomy" id="931626"/>
    <lineage>
        <taxon>Bacteria</taxon>
        <taxon>Bacillati</taxon>
        <taxon>Bacillota</taxon>
        <taxon>Clostridia</taxon>
        <taxon>Eubacteriales</taxon>
        <taxon>Eubacteriaceae</taxon>
        <taxon>Acetobacterium</taxon>
    </lineage>
</organism>
<feature type="transmembrane region" description="Helical" evidence="7">
    <location>
        <begin position="412"/>
        <end position="433"/>
    </location>
</feature>
<gene>
    <name evidence="8" type="primary">gltT</name>
    <name evidence="8" type="ordered locus">Awo_c20230</name>
</gene>
<keyword evidence="2" id="KW-0813">Transport</keyword>
<dbReference type="STRING" id="931626.Awo_c20230"/>
<reference evidence="8 9" key="2">
    <citation type="journal article" date="2012" name="PLoS ONE">
        <title>An ancient pathway combining carbon dioxide fixation with the generation and utilization of a sodium ion gradient for ATP synthesis.</title>
        <authorList>
            <person name="Poehlein A."/>
            <person name="Schmidt S."/>
            <person name="Kaster A.K."/>
            <person name="Goenrich M."/>
            <person name="Vollmers J."/>
            <person name="Thurmer A."/>
            <person name="Bertsch J."/>
            <person name="Schuchmann K."/>
            <person name="Voigt B."/>
            <person name="Hecker M."/>
            <person name="Daniel R."/>
            <person name="Thauer R.K."/>
            <person name="Gottschalk G."/>
            <person name="Muller V."/>
        </authorList>
    </citation>
    <scope>NUCLEOTIDE SEQUENCE [LARGE SCALE GENOMIC DNA]</scope>
    <source>
        <strain evidence="9">ATCC 29683 / DSM 1030 / JCM 2381 / KCTC 1655 / WB1</strain>
    </source>
</reference>
<dbReference type="Pfam" id="PF00375">
    <property type="entry name" value="SDF"/>
    <property type="match status" value="1"/>
</dbReference>
<evidence type="ECO:0000256" key="2">
    <source>
        <dbReference type="ARBA" id="ARBA00022448"/>
    </source>
</evidence>
<dbReference type="EMBL" id="CP002987">
    <property type="protein sequence ID" value="AFA48801.1"/>
    <property type="molecule type" value="Genomic_DNA"/>
</dbReference>
<dbReference type="HOGENOM" id="CLU_508666_0_0_9"/>
<dbReference type="GO" id="GO:0015293">
    <property type="term" value="F:symporter activity"/>
    <property type="evidence" value="ECO:0007669"/>
    <property type="project" value="UniProtKB-KW"/>
</dbReference>
<feature type="transmembrane region" description="Helical" evidence="7">
    <location>
        <begin position="133"/>
        <end position="153"/>
    </location>
</feature>
<feature type="transmembrane region" description="Helical" evidence="7">
    <location>
        <begin position="341"/>
        <end position="366"/>
    </location>
</feature>
<dbReference type="Gene3D" id="1.10.3860.10">
    <property type="entry name" value="Sodium:dicarboxylate symporter"/>
    <property type="match status" value="1"/>
</dbReference>
<dbReference type="GO" id="GO:0005886">
    <property type="term" value="C:plasma membrane"/>
    <property type="evidence" value="ECO:0007669"/>
    <property type="project" value="UniProtKB-SubCell"/>
</dbReference>
<evidence type="ECO:0000256" key="5">
    <source>
        <dbReference type="ARBA" id="ARBA00022989"/>
    </source>
</evidence>
<accession>H6LKK9</accession>
<keyword evidence="9" id="KW-1185">Reference proteome</keyword>
<feature type="transmembrane region" description="Helical" evidence="7">
    <location>
        <begin position="479"/>
        <end position="501"/>
    </location>
</feature>
<protein>
    <submittedName>
        <fullName evidence="8">Proton/sodium-glutamate symporter GltT</fullName>
    </submittedName>
</protein>
<dbReference type="InterPro" id="IPR001991">
    <property type="entry name" value="Na-dicarboxylate_symporter"/>
</dbReference>
<reference evidence="9" key="1">
    <citation type="submission" date="2011-07" db="EMBL/GenBank/DDBJ databases">
        <title>Complete genome sequence of Acetobacterium woodii.</title>
        <authorList>
            <person name="Poehlein A."/>
            <person name="Schmidt S."/>
            <person name="Kaster A.-K."/>
            <person name="Goenrich M."/>
            <person name="Vollmers J."/>
            <person name="Thuermer A."/>
            <person name="Gottschalk G."/>
            <person name="Thauer R.K."/>
            <person name="Daniel R."/>
            <person name="Mueller V."/>
        </authorList>
    </citation>
    <scope>NUCLEOTIDE SEQUENCE [LARGE SCALE GENOMIC DNA]</scope>
    <source>
        <strain evidence="9">ATCC 29683 / DSM 1030 / JCM 2381 / KCTC 1655 / WB1</strain>
    </source>
</reference>
<dbReference type="InterPro" id="IPR036458">
    <property type="entry name" value="Na:dicarbo_symporter_sf"/>
</dbReference>
<evidence type="ECO:0000313" key="9">
    <source>
        <dbReference type="Proteomes" id="UP000007177"/>
    </source>
</evidence>
<proteinExistence type="predicted"/>
<dbReference type="PANTHER" id="PTHR42865">
    <property type="entry name" value="PROTON/GLUTAMATE-ASPARTATE SYMPORTER"/>
    <property type="match status" value="1"/>
</dbReference>
<dbReference type="PRINTS" id="PR00173">
    <property type="entry name" value="EDTRNSPORT"/>
</dbReference>
<evidence type="ECO:0000256" key="6">
    <source>
        <dbReference type="ARBA" id="ARBA00023136"/>
    </source>
</evidence>
<keyword evidence="6 7" id="KW-0472">Membrane</keyword>
<evidence type="ECO:0000256" key="7">
    <source>
        <dbReference type="SAM" id="Phobius"/>
    </source>
</evidence>
<sequence>MEQKKTLLLSLSSLDEANEFVQEMLQNYKCPKSDSIRAQLFVEETIVYWLKEAKQNETFELSIKKRFKTITLTLNYRSEPKNPLTASELSEDQELEFSRIGQDILIGLSSVTYSYEKGNNISYTLKQKPLNPALTTAIAFVSAILCGLIFLAAAPALGKMFGTMILTPISSTFFGFLNAIVIPVLFFSAIGSIFNMDNLAQMKKIFRMLLTWTITIILVTSAVSLLVAQIFLLSEASTQTQNVSGDLWQQIGTMIFGIIPTNIIQPFLDGNTLQIMFLAVVSGVVMLTLNGRFPSITKIITESNLIFSTILDAVCALMPLVVFISILNMMVSGEGIALLGAFRLIMLILGSYLIINLILLASVAIIEKISPLAYLKTAAPFLLVAMSTASSSAAFASHTATALSKQKIRDSVVYFSIPVGVLFNKQDAIPLLILTSPFVGQIYGINFTIAEMIPVVVLCMILSVAVPPSPGMGAFIFTIVYNLLGIPLEGLALAVTIAIFMDYPATASNVMITNIGMLHTEHWLKKREESTKITV</sequence>
<name>H6LKK9_ACEWD</name>
<evidence type="ECO:0000256" key="3">
    <source>
        <dbReference type="ARBA" id="ARBA00022475"/>
    </source>
</evidence>
<dbReference type="KEGG" id="awo:Awo_c20230"/>
<comment type="subcellular location">
    <subcellularLocation>
        <location evidence="1">Cell membrane</location>
        <topology evidence="1">Multi-pass membrane protein</topology>
    </subcellularLocation>
</comment>
<dbReference type="SUPFAM" id="SSF118215">
    <property type="entry name" value="Proton glutamate symport protein"/>
    <property type="match status" value="1"/>
</dbReference>
<dbReference type="AlphaFoldDB" id="H6LKK9"/>
<dbReference type="Proteomes" id="UP000007177">
    <property type="component" value="Chromosome"/>
</dbReference>